<gene>
    <name evidence="1" type="ORF">GZ78_13595</name>
</gene>
<dbReference type="InterPro" id="IPR011990">
    <property type="entry name" value="TPR-like_helical_dom_sf"/>
</dbReference>
<evidence type="ECO:0000313" key="2">
    <source>
        <dbReference type="Proteomes" id="UP000028073"/>
    </source>
</evidence>
<sequence length="228" mass="25036">MKALNRLPAWMPSAGKYLTVFLCTGFFNSAFASQNLLSIQREWAQIEYGQLDDDGKIKALEKLENEATGLVEASSDSEKAGFLIWRGIIRSTEAGIDGGIGALSLVKDARSDLQTSLKIDNTALQGSALTSLGALYYQVPGWPLAFGDDNKARTYLEQAVKVNPNGIDSNYFYGDFLASQGENHKAIDVLKTALKAPARPDRPLADRGRRQEIQKLIEKLIEKLEPSL</sequence>
<proteinExistence type="predicted"/>
<keyword evidence="2" id="KW-1185">Reference proteome</keyword>
<dbReference type="SUPFAM" id="SSF48452">
    <property type="entry name" value="TPR-like"/>
    <property type="match status" value="1"/>
</dbReference>
<dbReference type="AlphaFoldDB" id="A0A081NJ88"/>
<accession>A0A081NJ88</accession>
<dbReference type="Proteomes" id="UP000028073">
    <property type="component" value="Unassembled WGS sequence"/>
</dbReference>
<evidence type="ECO:0000313" key="1">
    <source>
        <dbReference type="EMBL" id="KEQ18511.1"/>
    </source>
</evidence>
<dbReference type="EMBL" id="JOKH01000002">
    <property type="protein sequence ID" value="KEQ18511.1"/>
    <property type="molecule type" value="Genomic_DNA"/>
</dbReference>
<reference evidence="1 2" key="1">
    <citation type="submission" date="2014-06" db="EMBL/GenBank/DDBJ databases">
        <title>Whole Genome Sequences of Three Symbiotic Endozoicomonas Bacteria.</title>
        <authorList>
            <person name="Neave M.J."/>
            <person name="Apprill A."/>
            <person name="Voolstra C.R."/>
        </authorList>
    </citation>
    <scope>NUCLEOTIDE SEQUENCE [LARGE SCALE GENOMIC DNA]</scope>
    <source>
        <strain evidence="1 2">DSM 25634</strain>
    </source>
</reference>
<comment type="caution">
    <text evidence="1">The sequence shown here is derived from an EMBL/GenBank/DDBJ whole genome shotgun (WGS) entry which is preliminary data.</text>
</comment>
<dbReference type="Gene3D" id="1.25.40.10">
    <property type="entry name" value="Tetratricopeptide repeat domain"/>
    <property type="match status" value="1"/>
</dbReference>
<name>A0A081NJ88_9GAMM</name>
<dbReference type="RefSeq" id="WP_201772706.1">
    <property type="nucleotide sequence ID" value="NZ_JOKH01000002.1"/>
</dbReference>
<dbReference type="STRING" id="1137799.GZ78_13595"/>
<dbReference type="eggNOG" id="COG3063">
    <property type="taxonomic scope" value="Bacteria"/>
</dbReference>
<protein>
    <submittedName>
        <fullName evidence="1">Uncharacterized protein</fullName>
    </submittedName>
</protein>
<organism evidence="1 2">
    <name type="scientific">Endozoicomonas numazuensis</name>
    <dbReference type="NCBI Taxonomy" id="1137799"/>
    <lineage>
        <taxon>Bacteria</taxon>
        <taxon>Pseudomonadati</taxon>
        <taxon>Pseudomonadota</taxon>
        <taxon>Gammaproteobacteria</taxon>
        <taxon>Oceanospirillales</taxon>
        <taxon>Endozoicomonadaceae</taxon>
        <taxon>Endozoicomonas</taxon>
    </lineage>
</organism>